<dbReference type="EMBL" id="BGZK01000698">
    <property type="protein sequence ID" value="GBP56678.1"/>
    <property type="molecule type" value="Genomic_DNA"/>
</dbReference>
<sequence>MYADDSITKRNRCISECSRQIIKFNKTQIMHAHTLNCVTNLISDVISRRLRRLYAAVSENVTLLKGENVPSMIRLDVIGPAAAIRRAGARRGRPP</sequence>
<comment type="caution">
    <text evidence="1">The sequence shown here is derived from an EMBL/GenBank/DDBJ whole genome shotgun (WGS) entry which is preliminary data.</text>
</comment>
<evidence type="ECO:0000313" key="1">
    <source>
        <dbReference type="EMBL" id="GBP56678.1"/>
    </source>
</evidence>
<reference evidence="1 2" key="1">
    <citation type="journal article" date="2019" name="Commun. Biol.">
        <title>The bagworm genome reveals a unique fibroin gene that provides high tensile strength.</title>
        <authorList>
            <person name="Kono N."/>
            <person name="Nakamura H."/>
            <person name="Ohtoshi R."/>
            <person name="Tomita M."/>
            <person name="Numata K."/>
            <person name="Arakawa K."/>
        </authorList>
    </citation>
    <scope>NUCLEOTIDE SEQUENCE [LARGE SCALE GENOMIC DNA]</scope>
</reference>
<protein>
    <submittedName>
        <fullName evidence="1">Uncharacterized protein</fullName>
    </submittedName>
</protein>
<keyword evidence="2" id="KW-1185">Reference proteome</keyword>
<gene>
    <name evidence="1" type="ORF">EVAR_12357_1</name>
</gene>
<name>A0A4C1WYY0_EUMVA</name>
<accession>A0A4C1WYY0</accession>
<dbReference type="Proteomes" id="UP000299102">
    <property type="component" value="Unassembled WGS sequence"/>
</dbReference>
<proteinExistence type="predicted"/>
<dbReference type="AlphaFoldDB" id="A0A4C1WYY0"/>
<organism evidence="1 2">
    <name type="scientific">Eumeta variegata</name>
    <name type="common">Bagworm moth</name>
    <name type="synonym">Eumeta japonica</name>
    <dbReference type="NCBI Taxonomy" id="151549"/>
    <lineage>
        <taxon>Eukaryota</taxon>
        <taxon>Metazoa</taxon>
        <taxon>Ecdysozoa</taxon>
        <taxon>Arthropoda</taxon>
        <taxon>Hexapoda</taxon>
        <taxon>Insecta</taxon>
        <taxon>Pterygota</taxon>
        <taxon>Neoptera</taxon>
        <taxon>Endopterygota</taxon>
        <taxon>Lepidoptera</taxon>
        <taxon>Glossata</taxon>
        <taxon>Ditrysia</taxon>
        <taxon>Tineoidea</taxon>
        <taxon>Psychidae</taxon>
        <taxon>Oiketicinae</taxon>
        <taxon>Eumeta</taxon>
    </lineage>
</organism>
<evidence type="ECO:0000313" key="2">
    <source>
        <dbReference type="Proteomes" id="UP000299102"/>
    </source>
</evidence>